<name>A0A3S0B5H4_9CORY</name>
<proteinExistence type="predicted"/>
<dbReference type="RefSeq" id="WP_126119951.1">
    <property type="nucleotide sequence ID" value="NZ_RXHJ01000004.1"/>
</dbReference>
<keyword evidence="2" id="KW-1185">Reference proteome</keyword>
<sequence>MRIWSLHPRYLDQKGLVACWRETLLAQKVLTGATTGYRNHPQLLRFRAQEDPLAAVGAYLQGLHDEATARGYNFNPTKILVAGSPVAPMEVTDGQLTFEAGHLRAKLEVRDPARIAALSDFPETHPLFRMVAGPVEEWERL</sequence>
<keyword evidence="1" id="KW-0456">Lyase</keyword>
<reference evidence="1 2" key="1">
    <citation type="submission" date="2018-12" db="EMBL/GenBank/DDBJ databases">
        <title>YIM 101343 draft genome.</title>
        <authorList>
            <person name="Chen X."/>
        </authorList>
    </citation>
    <scope>NUCLEOTIDE SEQUENCE [LARGE SCALE GENOMIC DNA]</scope>
    <source>
        <strain evidence="1 2">YIM 101343</strain>
    </source>
</reference>
<gene>
    <name evidence="1" type="ORF">EAH68_03540</name>
</gene>
<evidence type="ECO:0000313" key="2">
    <source>
        <dbReference type="Proteomes" id="UP000274907"/>
    </source>
</evidence>
<dbReference type="OrthoDB" id="3253436at2"/>
<dbReference type="EMBL" id="RXHJ01000004">
    <property type="protein sequence ID" value="RSZ64685.1"/>
    <property type="molecule type" value="Genomic_DNA"/>
</dbReference>
<dbReference type="Proteomes" id="UP000274907">
    <property type="component" value="Unassembled WGS sequence"/>
</dbReference>
<organism evidence="1 2">
    <name type="scientific">Corynebacterium hylobatis</name>
    <dbReference type="NCBI Taxonomy" id="1859290"/>
    <lineage>
        <taxon>Bacteria</taxon>
        <taxon>Bacillati</taxon>
        <taxon>Actinomycetota</taxon>
        <taxon>Actinomycetes</taxon>
        <taxon>Mycobacteriales</taxon>
        <taxon>Corynebacteriaceae</taxon>
        <taxon>Corynebacterium</taxon>
    </lineage>
</organism>
<evidence type="ECO:0000313" key="1">
    <source>
        <dbReference type="EMBL" id="RSZ64685.1"/>
    </source>
</evidence>
<dbReference type="Pfam" id="PF03013">
    <property type="entry name" value="Pyr_excise"/>
    <property type="match status" value="1"/>
</dbReference>
<dbReference type="AlphaFoldDB" id="A0A3S0B5H4"/>
<accession>A0A3S0B5H4</accession>
<protein>
    <submittedName>
        <fullName evidence="1">DNA lyase</fullName>
    </submittedName>
</protein>
<dbReference type="InterPro" id="IPR004260">
    <property type="entry name" value="Pyr-dimer_DNA_glycosylase"/>
</dbReference>
<comment type="caution">
    <text evidence="1">The sequence shown here is derived from an EMBL/GenBank/DDBJ whole genome shotgun (WGS) entry which is preliminary data.</text>
</comment>
<dbReference type="GO" id="GO:0016829">
    <property type="term" value="F:lyase activity"/>
    <property type="evidence" value="ECO:0007669"/>
    <property type="project" value="UniProtKB-KW"/>
</dbReference>